<evidence type="ECO:0000256" key="2">
    <source>
        <dbReference type="ARBA" id="ARBA00022692"/>
    </source>
</evidence>
<feature type="compositionally biased region" description="Basic residues" evidence="5">
    <location>
        <begin position="79"/>
        <end position="89"/>
    </location>
</feature>
<keyword evidence="3 6" id="KW-1133">Transmembrane helix</keyword>
<dbReference type="Gene3D" id="3.40.50.12190">
    <property type="match status" value="1"/>
</dbReference>
<dbReference type="InterPro" id="IPR038599">
    <property type="entry name" value="LAP1C-like_C_sf"/>
</dbReference>
<dbReference type="InterPro" id="IPR008662">
    <property type="entry name" value="TOIP1/2"/>
</dbReference>
<comment type="caution">
    <text evidence="7">The sequence shown here is derived from an EMBL/GenBank/DDBJ whole genome shotgun (WGS) entry which is preliminary data.</text>
</comment>
<evidence type="ECO:0000256" key="6">
    <source>
        <dbReference type="SAM" id="Phobius"/>
    </source>
</evidence>
<keyword evidence="2 6" id="KW-0812">Transmembrane</keyword>
<organism evidence="7 8">
    <name type="scientific">Loxostege sticticalis</name>
    <name type="common">Beet webworm moth</name>
    <dbReference type="NCBI Taxonomy" id="481309"/>
    <lineage>
        <taxon>Eukaryota</taxon>
        <taxon>Metazoa</taxon>
        <taxon>Ecdysozoa</taxon>
        <taxon>Arthropoda</taxon>
        <taxon>Hexapoda</taxon>
        <taxon>Insecta</taxon>
        <taxon>Pterygota</taxon>
        <taxon>Neoptera</taxon>
        <taxon>Endopterygota</taxon>
        <taxon>Lepidoptera</taxon>
        <taxon>Glossata</taxon>
        <taxon>Ditrysia</taxon>
        <taxon>Pyraloidea</taxon>
        <taxon>Crambidae</taxon>
        <taxon>Pyraustinae</taxon>
        <taxon>Loxostege</taxon>
    </lineage>
</organism>
<feature type="region of interest" description="Disordered" evidence="5">
    <location>
        <begin position="67"/>
        <end position="107"/>
    </location>
</feature>
<dbReference type="AlphaFoldDB" id="A0ABD0TM44"/>
<dbReference type="PANTHER" id="PTHR18843">
    <property type="entry name" value="TORSIN-1A-INTERACTING PROTEIN"/>
    <property type="match status" value="1"/>
</dbReference>
<dbReference type="Proteomes" id="UP001549921">
    <property type="component" value="Unassembled WGS sequence"/>
</dbReference>
<dbReference type="GO" id="GO:0016020">
    <property type="term" value="C:membrane"/>
    <property type="evidence" value="ECO:0007669"/>
    <property type="project" value="UniProtKB-SubCell"/>
</dbReference>
<name>A0ABD0TM44_LOXSC</name>
<reference evidence="7 8" key="1">
    <citation type="submission" date="2024-06" db="EMBL/GenBank/DDBJ databases">
        <title>A chromosome-level genome assembly of beet webworm, Loxostege sticticalis.</title>
        <authorList>
            <person name="Zhang Y."/>
        </authorList>
    </citation>
    <scope>NUCLEOTIDE SEQUENCE [LARGE SCALE GENOMIC DNA]</scope>
    <source>
        <strain evidence="7">AQ028</strain>
        <tissue evidence="7">Male pupae</tissue>
    </source>
</reference>
<evidence type="ECO:0000256" key="3">
    <source>
        <dbReference type="ARBA" id="ARBA00022989"/>
    </source>
</evidence>
<sequence>MNNQDQVETEVSPYIPSARKSIHHHEHCLFSNRENMGRYGLNAQQDERNLLPSRHEQGTDEVDNVMSKYARQTSPVPVRQKRNKKKNRRNSLSVSNQECTDDDDSDSNLLAKSLPANLPSYYCSDDFAHQSLPSDFFKVNNSTSFSETRTRTQIHRNEEYNSFESQSEDYSITKKSTPQKTKSCNYMLLLFGVVCAIAAFYYNDITEAMQGKNSIHNYNQVNFKKDMNYLGEKYKINDNSILEVQSGISTILERNDTGSFIFVYNSRSVDFDIAQFINFVEDTAATAARYLRNDSTAVQPTVIHSSELNMQSHSELMNEYRLEVAKTGVMLVKDIDRIPSSLAMAFHYFCDEYNPLVAKSAIFFTLNLEQCSNISEPKSTHNEIEKCLAKKWSSVPKDNIKPLLSRVVNVIIDVTGV</sequence>
<accession>A0ABD0TM44</accession>
<proteinExistence type="predicted"/>
<evidence type="ECO:0000256" key="1">
    <source>
        <dbReference type="ARBA" id="ARBA00004370"/>
    </source>
</evidence>
<dbReference type="PANTHER" id="PTHR18843:SF7">
    <property type="entry name" value="LAMINA-ASSOCIATED POLYPEPTIDE 1B ISOFORM 1-RELATED"/>
    <property type="match status" value="1"/>
</dbReference>
<feature type="transmembrane region" description="Helical" evidence="6">
    <location>
        <begin position="184"/>
        <end position="202"/>
    </location>
</feature>
<evidence type="ECO:0000313" key="7">
    <source>
        <dbReference type="EMBL" id="KAL0850369.1"/>
    </source>
</evidence>
<evidence type="ECO:0000256" key="4">
    <source>
        <dbReference type="ARBA" id="ARBA00023136"/>
    </source>
</evidence>
<keyword evidence="4 6" id="KW-0472">Membrane</keyword>
<evidence type="ECO:0000256" key="5">
    <source>
        <dbReference type="SAM" id="MobiDB-lite"/>
    </source>
</evidence>
<evidence type="ECO:0000313" key="8">
    <source>
        <dbReference type="Proteomes" id="UP001549921"/>
    </source>
</evidence>
<dbReference type="EMBL" id="JBEDNZ010000003">
    <property type="protein sequence ID" value="KAL0850369.1"/>
    <property type="molecule type" value="Genomic_DNA"/>
</dbReference>
<gene>
    <name evidence="7" type="ORF">ABMA28_012196</name>
</gene>
<comment type="subcellular location">
    <subcellularLocation>
        <location evidence="1">Membrane</location>
    </subcellularLocation>
</comment>
<protein>
    <submittedName>
        <fullName evidence="7">Uncharacterized protein</fullName>
    </submittedName>
</protein>